<dbReference type="InterPro" id="IPR043519">
    <property type="entry name" value="NT_sf"/>
</dbReference>
<proteinExistence type="predicted"/>
<evidence type="ECO:0008006" key="3">
    <source>
        <dbReference type="Google" id="ProtNLM"/>
    </source>
</evidence>
<gene>
    <name evidence="1" type="ORF">T458_24430</name>
</gene>
<sequence>MHPLLEKVLVTPETITKMISSIDINSSLVYVAGSIAEGFGNVKSDVDIYVICHDENLDRLKNQFSSNDAVLQVEQCVVWNVRVDGVRYDFEFWSWNCFNDMINRLNKLDFKTENYLDRLTYSEFDLLHRLKFAKPLVNPTTFYNIYEKIEFENLNYYSVVTSSERYAGLLEDLQGSIISEDIGSAVVMARLLLDVVVNSYLSVYGETNPNPKWMFRKIKRYQQTTGDHTLLDKYQSYLISPEYINDSKKYVKEVVKYCQELNLRVQGSLRDKQLS</sequence>
<protein>
    <recommendedName>
        <fullName evidence="3">Polymerase nucleotidyl transferase domain-containing protein</fullName>
    </recommendedName>
</protein>
<dbReference type="STRING" id="1408254.T458_24430"/>
<dbReference type="OrthoDB" id="2861242at2"/>
<dbReference type="Proteomes" id="UP000017973">
    <property type="component" value="Unassembled WGS sequence"/>
</dbReference>
<dbReference type="PATRIC" id="fig|1408254.3.peg.4797"/>
<dbReference type="EMBL" id="AYJU01000018">
    <property type="protein sequence ID" value="EST52168.1"/>
    <property type="molecule type" value="Genomic_DNA"/>
</dbReference>
<dbReference type="RefSeq" id="WP_023558670.1">
    <property type="nucleotide sequence ID" value="NZ_KI629786.1"/>
</dbReference>
<name>V6M9Z3_9BACL</name>
<dbReference type="eggNOG" id="ENOG50306ID">
    <property type="taxonomic scope" value="Bacteria"/>
</dbReference>
<evidence type="ECO:0000313" key="2">
    <source>
        <dbReference type="Proteomes" id="UP000017973"/>
    </source>
</evidence>
<accession>V6M9Z3</accession>
<keyword evidence="2" id="KW-1185">Reference proteome</keyword>
<organism evidence="1 2">
    <name type="scientific">Brevibacillus panacihumi W25</name>
    <dbReference type="NCBI Taxonomy" id="1408254"/>
    <lineage>
        <taxon>Bacteria</taxon>
        <taxon>Bacillati</taxon>
        <taxon>Bacillota</taxon>
        <taxon>Bacilli</taxon>
        <taxon>Bacillales</taxon>
        <taxon>Paenibacillaceae</taxon>
        <taxon>Brevibacillus</taxon>
    </lineage>
</organism>
<evidence type="ECO:0000313" key="1">
    <source>
        <dbReference type="EMBL" id="EST52168.1"/>
    </source>
</evidence>
<comment type="caution">
    <text evidence="1">The sequence shown here is derived from an EMBL/GenBank/DDBJ whole genome shotgun (WGS) entry which is preliminary data.</text>
</comment>
<dbReference type="AlphaFoldDB" id="V6M9Z3"/>
<dbReference type="SUPFAM" id="SSF81301">
    <property type="entry name" value="Nucleotidyltransferase"/>
    <property type="match status" value="1"/>
</dbReference>
<reference evidence="1 2" key="1">
    <citation type="journal article" date="2014" name="Genome Announc.">
        <title>Draft Genome Sequence of Brevibacillus panacihumi Strain W25, a Halotolerant Hydrocarbon-Degrading Bacterium.</title>
        <authorList>
            <person name="Wang X."/>
            <person name="Jin D."/>
            <person name="Zhou L."/>
            <person name="Wu L."/>
            <person name="An W."/>
            <person name="Chen Y."/>
            <person name="Zhao L."/>
        </authorList>
    </citation>
    <scope>NUCLEOTIDE SEQUENCE [LARGE SCALE GENOMIC DNA]</scope>
    <source>
        <strain evidence="1 2">W25</strain>
    </source>
</reference>
<dbReference type="HOGENOM" id="CLU_989877_0_0_9"/>